<evidence type="ECO:0000256" key="1">
    <source>
        <dbReference type="ARBA" id="ARBA00004236"/>
    </source>
</evidence>
<dbReference type="Gene3D" id="1.10.760.10">
    <property type="entry name" value="Cytochrome c-like domain"/>
    <property type="match status" value="3"/>
</dbReference>
<dbReference type="Proteomes" id="UP000062912">
    <property type="component" value="Unassembled WGS sequence"/>
</dbReference>
<comment type="caution">
    <text evidence="12">The sequence shown here is derived from an EMBL/GenBank/DDBJ whole genome shotgun (WGS) entry which is preliminary data.</text>
</comment>
<sequence>MKTTLRFRNVIAGLIALAVIVVACAWIVAAAFGGRGGDEALGRSAPIGATDTALIQRGAYLATLGDCAACHVAKDGKPFAGGLPIATPIGTVYTTNITPDVETGIGRYTLGDFERAVRRGIRADGSSMYPAMPYPSYAHVSDDDVRALYAYFMHGVTPVDAPDRKPDIPWPLSMRWPLTYWRWAFAPKVQPAVQTNIGGATDAGAAHDAALLARGRYLVEGLMHCGSCHTPRGIGLQEKALGDADGPDYLAGSVIDHYVANNLRGDDLTGLGQWSKADIVEFLRTGRNAQTAAFGGMRDVVEHSSQYLNDNDLLAVATYLKSLPANGATAHYTYAAAAGAALAKGDVSARGAIDYLNSCSACHLSSGKGYRDTFPALAGNAVVNAKDPTSLINIVLNGNTEVGTSRVPTQFTMPPFGDRLTDVEVADVVTFIRSSWGNRAPPVEASEVAKVRAQTHAPAVARRQ</sequence>
<evidence type="ECO:0000256" key="6">
    <source>
        <dbReference type="ARBA" id="ARBA00022737"/>
    </source>
</evidence>
<dbReference type="Pfam" id="PF00034">
    <property type="entry name" value="Cytochrom_C"/>
    <property type="match status" value="2"/>
</dbReference>
<evidence type="ECO:0000259" key="11">
    <source>
        <dbReference type="PROSITE" id="PS51007"/>
    </source>
</evidence>
<feature type="binding site" description="covalent" evidence="9">
    <location>
        <position position="362"/>
    </location>
    <ligand>
        <name>heme c</name>
        <dbReference type="ChEBI" id="CHEBI:61717"/>
        <label>3</label>
    </ligand>
</feature>
<feature type="binding site" description="covalent" evidence="9">
    <location>
        <position position="228"/>
    </location>
    <ligand>
        <name>heme c</name>
        <dbReference type="ChEBI" id="CHEBI:61717"/>
        <label>2</label>
    </ligand>
</feature>
<evidence type="ECO:0000256" key="2">
    <source>
        <dbReference type="ARBA" id="ARBA00022475"/>
    </source>
</evidence>
<accession>A0A132EJ16</accession>
<feature type="binding site" description="covalent" evidence="9">
    <location>
        <position position="359"/>
    </location>
    <ligand>
        <name>heme c</name>
        <dbReference type="ChEBI" id="CHEBI:61717"/>
        <label>3</label>
    </ligand>
</feature>
<dbReference type="PROSITE" id="PS51257">
    <property type="entry name" value="PROKAR_LIPOPROTEIN"/>
    <property type="match status" value="1"/>
</dbReference>
<dbReference type="PANTHER" id="PTHR35008:SF8">
    <property type="entry name" value="ALCOHOL DEHYDROGENASE CYTOCHROME C SUBUNIT"/>
    <property type="match status" value="1"/>
</dbReference>
<dbReference type="EMBL" id="LPJR01000025">
    <property type="protein sequence ID" value="KWF30746.1"/>
    <property type="molecule type" value="Genomic_DNA"/>
</dbReference>
<dbReference type="RefSeq" id="WP_060240935.1">
    <property type="nucleotide sequence ID" value="NZ_LPJR01000025.1"/>
</dbReference>
<feature type="domain" description="Cytochrome c" evidence="11">
    <location>
        <begin position="210"/>
        <end position="324"/>
    </location>
</feature>
<dbReference type="PANTHER" id="PTHR35008">
    <property type="entry name" value="BLL4482 PROTEIN-RELATED"/>
    <property type="match status" value="1"/>
</dbReference>
<comment type="cofactor">
    <cofactor evidence="9">
        <name>heme c</name>
        <dbReference type="ChEBI" id="CHEBI:61717"/>
    </cofactor>
    <text evidence="9">Binds 3 heme c groups covalently per subunit.</text>
</comment>
<proteinExistence type="predicted"/>
<evidence type="ECO:0000256" key="4">
    <source>
        <dbReference type="ARBA" id="ARBA00022723"/>
    </source>
</evidence>
<feature type="binding site" description="axial binding residue" evidence="10">
    <location>
        <position position="363"/>
    </location>
    <ligand>
        <name>heme c</name>
        <dbReference type="ChEBI" id="CHEBI:61717"/>
        <label>3</label>
    </ligand>
    <ligandPart>
        <name>Fe</name>
        <dbReference type="ChEBI" id="CHEBI:18248"/>
    </ligandPart>
</feature>
<dbReference type="InterPro" id="IPR036909">
    <property type="entry name" value="Cyt_c-like_dom_sf"/>
</dbReference>
<feature type="domain" description="Cytochrome c" evidence="11">
    <location>
        <begin position="346"/>
        <end position="436"/>
    </location>
</feature>
<evidence type="ECO:0000256" key="8">
    <source>
        <dbReference type="ARBA" id="ARBA00023136"/>
    </source>
</evidence>
<dbReference type="OrthoDB" id="9809720at2"/>
<dbReference type="SUPFAM" id="SSF46626">
    <property type="entry name" value="Cytochrome c"/>
    <property type="match status" value="3"/>
</dbReference>
<dbReference type="AlphaFoldDB" id="A0A132EJ16"/>
<evidence type="ECO:0000256" key="7">
    <source>
        <dbReference type="ARBA" id="ARBA00023004"/>
    </source>
</evidence>
<organism evidence="12 13">
    <name type="scientific">Burkholderia pseudomultivorans</name>
    <dbReference type="NCBI Taxonomy" id="1207504"/>
    <lineage>
        <taxon>Bacteria</taxon>
        <taxon>Pseudomonadati</taxon>
        <taxon>Pseudomonadota</taxon>
        <taxon>Betaproteobacteria</taxon>
        <taxon>Burkholderiales</taxon>
        <taxon>Burkholderiaceae</taxon>
        <taxon>Burkholderia</taxon>
        <taxon>Burkholderia cepacia complex</taxon>
    </lineage>
</organism>
<dbReference type="GO" id="GO:0020037">
    <property type="term" value="F:heme binding"/>
    <property type="evidence" value="ECO:0007669"/>
    <property type="project" value="InterPro"/>
</dbReference>
<dbReference type="InterPro" id="IPR051459">
    <property type="entry name" value="Cytochrome_c-type_DH"/>
</dbReference>
<feature type="binding site" description="covalent" evidence="9">
    <location>
        <position position="70"/>
    </location>
    <ligand>
        <name>heme c</name>
        <dbReference type="ChEBI" id="CHEBI:61717"/>
        <label>1</label>
    </ligand>
</feature>
<dbReference type="PIRSF" id="PIRSF000018">
    <property type="entry name" value="Mb_ADH_cyt_c"/>
    <property type="match status" value="1"/>
</dbReference>
<dbReference type="GO" id="GO:0005506">
    <property type="term" value="F:iron ion binding"/>
    <property type="evidence" value="ECO:0007669"/>
    <property type="project" value="InterPro"/>
</dbReference>
<dbReference type="InterPro" id="IPR009056">
    <property type="entry name" value="Cyt_c-like_dom"/>
</dbReference>
<evidence type="ECO:0000256" key="9">
    <source>
        <dbReference type="PIRSR" id="PIRSR000018-50"/>
    </source>
</evidence>
<evidence type="ECO:0000256" key="3">
    <source>
        <dbReference type="ARBA" id="ARBA00022617"/>
    </source>
</evidence>
<dbReference type="GO" id="GO:0009055">
    <property type="term" value="F:electron transfer activity"/>
    <property type="evidence" value="ECO:0007669"/>
    <property type="project" value="InterPro"/>
</dbReference>
<evidence type="ECO:0000313" key="12">
    <source>
        <dbReference type="EMBL" id="KWF30746.1"/>
    </source>
</evidence>
<keyword evidence="5" id="KW-0732">Signal</keyword>
<feature type="binding site" description="axial binding residue" evidence="10">
    <location>
        <position position="71"/>
    </location>
    <ligand>
        <name>heme c</name>
        <dbReference type="ChEBI" id="CHEBI:61717"/>
        <label>1</label>
    </ligand>
    <ligandPart>
        <name>Fe</name>
        <dbReference type="ChEBI" id="CHEBI:18248"/>
    </ligandPart>
</feature>
<evidence type="ECO:0000256" key="10">
    <source>
        <dbReference type="PIRSR" id="PIRSR000018-51"/>
    </source>
</evidence>
<comment type="subcellular location">
    <subcellularLocation>
        <location evidence="1">Cell membrane</location>
    </subcellularLocation>
</comment>
<dbReference type="GO" id="GO:0005886">
    <property type="term" value="C:plasma membrane"/>
    <property type="evidence" value="ECO:0007669"/>
    <property type="project" value="UniProtKB-SubCell"/>
</dbReference>
<reference evidence="12 13" key="1">
    <citation type="submission" date="2015-11" db="EMBL/GenBank/DDBJ databases">
        <title>Expanding the genomic diversity of Burkholderia species for the development of highly accurate diagnostics.</title>
        <authorList>
            <person name="Sahl J."/>
            <person name="Keim P."/>
            <person name="Wagner D."/>
        </authorList>
    </citation>
    <scope>NUCLEOTIDE SEQUENCE [LARGE SCALE GENOMIC DNA]</scope>
    <source>
        <strain evidence="12 13">MSMB368WGS</strain>
    </source>
</reference>
<feature type="domain" description="Cytochrome c" evidence="11">
    <location>
        <begin position="53"/>
        <end position="156"/>
    </location>
</feature>
<evidence type="ECO:0000313" key="13">
    <source>
        <dbReference type="Proteomes" id="UP000062912"/>
    </source>
</evidence>
<protein>
    <submittedName>
        <fullName evidence="12">Alcohol dehydrogenase</fullName>
    </submittedName>
</protein>
<keyword evidence="8" id="KW-0472">Membrane</keyword>
<feature type="binding site" description="axial binding residue" evidence="10">
    <location>
        <position position="229"/>
    </location>
    <ligand>
        <name>heme c</name>
        <dbReference type="ChEBI" id="CHEBI:61717"/>
        <label>2</label>
    </ligand>
    <ligandPart>
        <name>Fe</name>
        <dbReference type="ChEBI" id="CHEBI:18248"/>
    </ligandPart>
</feature>
<name>A0A132EJ16_9BURK</name>
<keyword evidence="4 10" id="KW-0479">Metal-binding</keyword>
<feature type="binding site" description="covalent" evidence="9">
    <location>
        <position position="225"/>
    </location>
    <ligand>
        <name>heme c</name>
        <dbReference type="ChEBI" id="CHEBI:61717"/>
        <label>2</label>
    </ligand>
</feature>
<dbReference type="GO" id="GO:0016614">
    <property type="term" value="F:oxidoreductase activity, acting on CH-OH group of donors"/>
    <property type="evidence" value="ECO:0007669"/>
    <property type="project" value="InterPro"/>
</dbReference>
<dbReference type="PROSITE" id="PS51007">
    <property type="entry name" value="CYTC"/>
    <property type="match status" value="3"/>
</dbReference>
<keyword evidence="3 9" id="KW-0349">Heme</keyword>
<dbReference type="InterPro" id="IPR014353">
    <property type="entry name" value="Membr-bd_ADH_cyt_c"/>
</dbReference>
<gene>
    <name evidence="12" type="ORF">WT56_12030</name>
</gene>
<keyword evidence="6" id="KW-0677">Repeat</keyword>
<keyword evidence="7 10" id="KW-0408">Iron</keyword>
<feature type="binding site" description="covalent" evidence="9">
    <location>
        <position position="67"/>
    </location>
    <ligand>
        <name>heme c</name>
        <dbReference type="ChEBI" id="CHEBI:61717"/>
        <label>1</label>
    </ligand>
</feature>
<keyword evidence="2" id="KW-1003">Cell membrane</keyword>
<evidence type="ECO:0000256" key="5">
    <source>
        <dbReference type="ARBA" id="ARBA00022729"/>
    </source>
</evidence>